<dbReference type="Proteomes" id="UP000663868">
    <property type="component" value="Unassembled WGS sequence"/>
</dbReference>
<evidence type="ECO:0000256" key="3">
    <source>
        <dbReference type="ARBA" id="ARBA00022692"/>
    </source>
</evidence>
<evidence type="ECO:0000256" key="4">
    <source>
        <dbReference type="ARBA" id="ARBA00022989"/>
    </source>
</evidence>
<organism evidence="7 8">
    <name type="scientific">Adineta steineri</name>
    <dbReference type="NCBI Taxonomy" id="433720"/>
    <lineage>
        <taxon>Eukaryota</taxon>
        <taxon>Metazoa</taxon>
        <taxon>Spiralia</taxon>
        <taxon>Gnathifera</taxon>
        <taxon>Rotifera</taxon>
        <taxon>Eurotatoria</taxon>
        <taxon>Bdelloidea</taxon>
        <taxon>Adinetida</taxon>
        <taxon>Adinetidae</taxon>
        <taxon>Adineta</taxon>
    </lineage>
</organism>
<evidence type="ECO:0000256" key="2">
    <source>
        <dbReference type="ARBA" id="ARBA00007200"/>
    </source>
</evidence>
<dbReference type="SUPFAM" id="SSF49899">
    <property type="entry name" value="Concanavalin A-like lectins/glucanases"/>
    <property type="match status" value="1"/>
</dbReference>
<dbReference type="AlphaFoldDB" id="A0A819ZJN1"/>
<evidence type="ECO:0000313" key="8">
    <source>
        <dbReference type="Proteomes" id="UP000663868"/>
    </source>
</evidence>
<dbReference type="GO" id="GO:0016020">
    <property type="term" value="C:membrane"/>
    <property type="evidence" value="ECO:0007669"/>
    <property type="project" value="UniProtKB-SubCell"/>
</dbReference>
<dbReference type="Gene3D" id="2.60.120.920">
    <property type="match status" value="1"/>
</dbReference>
<comment type="subcellular location">
    <subcellularLocation>
        <location evidence="1">Membrane</location>
        <topology evidence="1">Multi-pass membrane protein</topology>
    </subcellularLocation>
</comment>
<protein>
    <recommendedName>
        <fullName evidence="6">Polycystin domain-containing protein</fullName>
    </recommendedName>
</protein>
<evidence type="ECO:0000259" key="6">
    <source>
        <dbReference type="Pfam" id="PF20519"/>
    </source>
</evidence>
<dbReference type="Pfam" id="PF20519">
    <property type="entry name" value="Polycystin_dom"/>
    <property type="match status" value="1"/>
</dbReference>
<comment type="similarity">
    <text evidence="2">Belongs to the polycystin family.</text>
</comment>
<evidence type="ECO:0000256" key="1">
    <source>
        <dbReference type="ARBA" id="ARBA00004141"/>
    </source>
</evidence>
<dbReference type="InterPro" id="IPR013320">
    <property type="entry name" value="ConA-like_dom_sf"/>
</dbReference>
<gene>
    <name evidence="7" type="ORF">KXQ929_LOCUS38787</name>
</gene>
<evidence type="ECO:0000256" key="5">
    <source>
        <dbReference type="ARBA" id="ARBA00023136"/>
    </source>
</evidence>
<sequence length="288" mass="32636">MSRLILTITNEQCPNKPIFIETSKEPYLLDSSKFPLETLNNFGEFRFITNRSIDSPLMFSNDDRTVEWTFPSKVIWFPIQTKAKLHSGKWLLEFHIESMGTWQIGIGFLLDWNIGPDWGFFGYLGSSSSAWAYDPTTGDIVYNTNSIHGNLPRITENSGVIGLELDLPQTEIGKFTFIIDGVRTPTKQLPNAGAVAIPAVCLLSRKFGRSSSGGYVYEFRGRLIDLQSNLSKLHQLKWIDNQTRAVIIQFNLFTSITLLMEFLSTGSLYPQSRFDPFSFQSQSSPHLI</sequence>
<feature type="domain" description="Polycystin" evidence="6">
    <location>
        <begin position="211"/>
        <end position="279"/>
    </location>
</feature>
<dbReference type="InterPro" id="IPR046791">
    <property type="entry name" value="Polycystin_dom"/>
</dbReference>
<proteinExistence type="inferred from homology"/>
<evidence type="ECO:0000313" key="7">
    <source>
        <dbReference type="EMBL" id="CAF4178113.1"/>
    </source>
</evidence>
<keyword evidence="4" id="KW-1133">Transmembrane helix</keyword>
<keyword evidence="5" id="KW-0472">Membrane</keyword>
<dbReference type="EMBL" id="CAJOBB010007098">
    <property type="protein sequence ID" value="CAF4178113.1"/>
    <property type="molecule type" value="Genomic_DNA"/>
</dbReference>
<accession>A0A819ZJN1</accession>
<dbReference type="InterPro" id="IPR043136">
    <property type="entry name" value="B30.2/SPRY_sf"/>
</dbReference>
<reference evidence="7" key="1">
    <citation type="submission" date="2021-02" db="EMBL/GenBank/DDBJ databases">
        <authorList>
            <person name="Nowell W R."/>
        </authorList>
    </citation>
    <scope>NUCLEOTIDE SEQUENCE</scope>
</reference>
<name>A0A819ZJN1_9BILA</name>
<keyword evidence="3" id="KW-0812">Transmembrane</keyword>
<comment type="caution">
    <text evidence="7">The sequence shown here is derived from an EMBL/GenBank/DDBJ whole genome shotgun (WGS) entry which is preliminary data.</text>
</comment>